<feature type="signal peptide" evidence="1">
    <location>
        <begin position="1"/>
        <end position="19"/>
    </location>
</feature>
<comment type="caution">
    <text evidence="2">The sequence shown here is derived from an EMBL/GenBank/DDBJ whole genome shotgun (WGS) entry which is preliminary data.</text>
</comment>
<dbReference type="Proteomes" id="UP000242188">
    <property type="component" value="Unassembled WGS sequence"/>
</dbReference>
<evidence type="ECO:0000313" key="2">
    <source>
        <dbReference type="EMBL" id="OWF53539.1"/>
    </source>
</evidence>
<gene>
    <name evidence="2" type="ORF">KP79_PYT13651</name>
</gene>
<reference evidence="2 3" key="1">
    <citation type="journal article" date="2017" name="Nat. Ecol. Evol.">
        <title>Scallop genome provides insights into evolution of bilaterian karyotype and development.</title>
        <authorList>
            <person name="Wang S."/>
            <person name="Zhang J."/>
            <person name="Jiao W."/>
            <person name="Li J."/>
            <person name="Xun X."/>
            <person name="Sun Y."/>
            <person name="Guo X."/>
            <person name="Huan P."/>
            <person name="Dong B."/>
            <person name="Zhang L."/>
            <person name="Hu X."/>
            <person name="Sun X."/>
            <person name="Wang J."/>
            <person name="Zhao C."/>
            <person name="Wang Y."/>
            <person name="Wang D."/>
            <person name="Huang X."/>
            <person name="Wang R."/>
            <person name="Lv J."/>
            <person name="Li Y."/>
            <person name="Zhang Z."/>
            <person name="Liu B."/>
            <person name="Lu W."/>
            <person name="Hui Y."/>
            <person name="Liang J."/>
            <person name="Zhou Z."/>
            <person name="Hou R."/>
            <person name="Li X."/>
            <person name="Liu Y."/>
            <person name="Li H."/>
            <person name="Ning X."/>
            <person name="Lin Y."/>
            <person name="Zhao L."/>
            <person name="Xing Q."/>
            <person name="Dou J."/>
            <person name="Li Y."/>
            <person name="Mao J."/>
            <person name="Guo H."/>
            <person name="Dou H."/>
            <person name="Li T."/>
            <person name="Mu C."/>
            <person name="Jiang W."/>
            <person name="Fu Q."/>
            <person name="Fu X."/>
            <person name="Miao Y."/>
            <person name="Liu J."/>
            <person name="Yu Q."/>
            <person name="Li R."/>
            <person name="Liao H."/>
            <person name="Li X."/>
            <person name="Kong Y."/>
            <person name="Jiang Z."/>
            <person name="Chourrout D."/>
            <person name="Li R."/>
            <person name="Bao Z."/>
        </authorList>
    </citation>
    <scope>NUCLEOTIDE SEQUENCE [LARGE SCALE GENOMIC DNA]</scope>
    <source>
        <strain evidence="2 3">PY_sf001</strain>
    </source>
</reference>
<organism evidence="2 3">
    <name type="scientific">Mizuhopecten yessoensis</name>
    <name type="common">Japanese scallop</name>
    <name type="synonym">Patinopecten yessoensis</name>
    <dbReference type="NCBI Taxonomy" id="6573"/>
    <lineage>
        <taxon>Eukaryota</taxon>
        <taxon>Metazoa</taxon>
        <taxon>Spiralia</taxon>
        <taxon>Lophotrochozoa</taxon>
        <taxon>Mollusca</taxon>
        <taxon>Bivalvia</taxon>
        <taxon>Autobranchia</taxon>
        <taxon>Pteriomorphia</taxon>
        <taxon>Pectinida</taxon>
        <taxon>Pectinoidea</taxon>
        <taxon>Pectinidae</taxon>
        <taxon>Mizuhopecten</taxon>
    </lineage>
</organism>
<evidence type="ECO:0000313" key="3">
    <source>
        <dbReference type="Proteomes" id="UP000242188"/>
    </source>
</evidence>
<feature type="chain" id="PRO_5012871689" evidence="1">
    <location>
        <begin position="20"/>
        <end position="344"/>
    </location>
</feature>
<protein>
    <submittedName>
        <fullName evidence="2">Uncharacterized protein</fullName>
    </submittedName>
</protein>
<evidence type="ECO:0000256" key="1">
    <source>
        <dbReference type="SAM" id="SignalP"/>
    </source>
</evidence>
<dbReference type="AlphaFoldDB" id="A0A210QXN9"/>
<proteinExistence type="predicted"/>
<keyword evidence="1" id="KW-0732">Signal</keyword>
<accession>A0A210QXN9</accession>
<sequence>MYVVNLFVAVFILPTIIAAFDECTSKGQCTALDGVTCVAQGDQRLEKCNTYTCKKSYNVLKYKVVKKLLKCKRPDGTCMEMGVGEKDETKCTTESCRRAKNSDGTFTMTYREKSFGCPMKDGSCLLFGKRNQIRNEDKCLYTTCTRNKNKKGQYISRLKNKYYGCPNEGVCEDAEATKTVSCTTYMCVLSKRRTVMKWDILKTGCKTDEGCKYDTDEWPDLDASSCVTRRCDVTLNTMDGTYSSVNSVARHGCRASNGTCYYNGETWSEEDCYTRRCDVSITDKGESMAARNIESGICKDADGSCKGYGEAMKYQSGAATFDCVCDETKSTQGYPQGRPVCTSP</sequence>
<dbReference type="OrthoDB" id="6062428at2759"/>
<dbReference type="EMBL" id="NEDP02001335">
    <property type="protein sequence ID" value="OWF53539.1"/>
    <property type="molecule type" value="Genomic_DNA"/>
</dbReference>
<name>A0A210QXN9_MIZYE</name>
<keyword evidence="3" id="KW-1185">Reference proteome</keyword>